<protein>
    <submittedName>
        <fullName evidence="1">Uncharacterized protein</fullName>
    </submittedName>
</protein>
<dbReference type="Proteomes" id="UP000029424">
    <property type="component" value="Chromosome 1"/>
</dbReference>
<organism evidence="1 2">
    <name type="scientific">Burkholderia oklahomensis</name>
    <dbReference type="NCBI Taxonomy" id="342113"/>
    <lineage>
        <taxon>Bacteria</taxon>
        <taxon>Pseudomonadati</taxon>
        <taxon>Pseudomonadota</taxon>
        <taxon>Betaproteobacteria</taxon>
        <taxon>Burkholderiales</taxon>
        <taxon>Burkholderiaceae</taxon>
        <taxon>Burkholderia</taxon>
        <taxon>pseudomallei group</taxon>
    </lineage>
</organism>
<proteinExistence type="predicted"/>
<dbReference type="AlphaFoldDB" id="A0AAI8B6V6"/>
<dbReference type="KEGG" id="bok:DM82_2530"/>
<dbReference type="EMBL" id="CP008726">
    <property type="protein sequence ID" value="AIO66651.1"/>
    <property type="molecule type" value="Genomic_DNA"/>
</dbReference>
<gene>
    <name evidence="1" type="ORF">DM82_2530</name>
</gene>
<accession>A0AAI8B6V6</accession>
<sequence>MTQMMLDMRSALAAPARRASAVALRRLVGFAIAGGGAAVLIAQAAHRIAAAAGG</sequence>
<dbReference type="RefSeq" id="WP_038802009.1">
    <property type="nucleotide sequence ID" value="NZ_CADEQG010000007.1"/>
</dbReference>
<keyword evidence="2" id="KW-1185">Reference proteome</keyword>
<evidence type="ECO:0000313" key="1">
    <source>
        <dbReference type="EMBL" id="AIO66651.1"/>
    </source>
</evidence>
<name>A0AAI8B6V6_9BURK</name>
<evidence type="ECO:0000313" key="2">
    <source>
        <dbReference type="Proteomes" id="UP000029424"/>
    </source>
</evidence>
<dbReference type="GeneID" id="60552692"/>
<reference evidence="1 2" key="1">
    <citation type="submission" date="2014-06" db="EMBL/GenBank/DDBJ databases">
        <authorList>
            <person name="Bishop-Lilly K.A."/>
            <person name="Broomall S.M."/>
            <person name="Chain P.S."/>
            <person name="Chertkov O."/>
            <person name="Coyne S.R."/>
            <person name="Daligault H.E."/>
            <person name="Davenport K.W."/>
            <person name="Erkkila T."/>
            <person name="Frey K.G."/>
            <person name="Gibbons H.S."/>
            <person name="Gu W."/>
            <person name="Jaissle J."/>
            <person name="Johnson S.L."/>
            <person name="Koroleva G.I."/>
            <person name="Ladner J.T."/>
            <person name="Lo C.-C."/>
            <person name="Minogue T.D."/>
            <person name="Munk C."/>
            <person name="Palacios G.F."/>
            <person name="Redden C.L."/>
            <person name="Rosenzweig C.N."/>
            <person name="Scholz M.B."/>
            <person name="Teshima H."/>
            <person name="Xu Y."/>
        </authorList>
    </citation>
    <scope>NUCLEOTIDE SEQUENCE [LARGE SCALE GENOMIC DNA]</scope>
    <source>
        <strain evidence="1 2">EO147</strain>
    </source>
</reference>